<keyword evidence="6 13" id="KW-0812">Transmembrane</keyword>
<organism evidence="17 18">
    <name type="scientific">Thermonema lapsum</name>
    <dbReference type="NCBI Taxonomy" id="28195"/>
    <lineage>
        <taxon>Bacteria</taxon>
        <taxon>Pseudomonadati</taxon>
        <taxon>Bacteroidota</taxon>
        <taxon>Cytophagia</taxon>
        <taxon>Cytophagales</taxon>
        <taxon>Thermonemataceae</taxon>
        <taxon>Thermonema</taxon>
    </lineage>
</organism>
<keyword evidence="18" id="KW-1185">Reference proteome</keyword>
<dbReference type="NCBIfam" id="TIGR03592">
    <property type="entry name" value="yidC_oxa1_cterm"/>
    <property type="match status" value="1"/>
</dbReference>
<evidence type="ECO:0000259" key="16">
    <source>
        <dbReference type="Pfam" id="PF14849"/>
    </source>
</evidence>
<dbReference type="CDD" id="cd20070">
    <property type="entry name" value="5TM_YidC_Alb3"/>
    <property type="match status" value="1"/>
</dbReference>
<evidence type="ECO:0000256" key="8">
    <source>
        <dbReference type="ARBA" id="ARBA00022989"/>
    </source>
</evidence>
<dbReference type="GO" id="GO:0032977">
    <property type="term" value="F:membrane insertase activity"/>
    <property type="evidence" value="ECO:0007669"/>
    <property type="project" value="InterPro"/>
</dbReference>
<dbReference type="PRINTS" id="PR00701">
    <property type="entry name" value="60KDINNERMP"/>
</dbReference>
<protein>
    <recommendedName>
        <fullName evidence="3 13">Membrane protein insertase YidC</fullName>
    </recommendedName>
    <alternativeName>
        <fullName evidence="12 13">Foldase YidC</fullName>
    </alternativeName>
    <alternativeName>
        <fullName evidence="11 13">Membrane integrase YidC</fullName>
    </alternativeName>
    <alternativeName>
        <fullName evidence="13">Membrane protein YidC</fullName>
    </alternativeName>
</protein>
<dbReference type="NCBIfam" id="NF002356">
    <property type="entry name" value="PRK01318.2-3"/>
    <property type="match status" value="1"/>
</dbReference>
<evidence type="ECO:0000259" key="15">
    <source>
        <dbReference type="Pfam" id="PF02096"/>
    </source>
</evidence>
<evidence type="ECO:0000256" key="11">
    <source>
        <dbReference type="ARBA" id="ARBA00033245"/>
    </source>
</evidence>
<evidence type="ECO:0000313" key="17">
    <source>
        <dbReference type="EMBL" id="NIK73098.1"/>
    </source>
</evidence>
<dbReference type="PANTHER" id="PTHR12428:SF65">
    <property type="entry name" value="CYTOCHROME C OXIDASE ASSEMBLY PROTEIN COX18, MITOCHONDRIAL"/>
    <property type="match status" value="1"/>
</dbReference>
<evidence type="ECO:0000256" key="2">
    <source>
        <dbReference type="ARBA" id="ARBA00010527"/>
    </source>
</evidence>
<keyword evidence="5 13" id="KW-1003">Cell membrane</keyword>
<evidence type="ECO:0000256" key="4">
    <source>
        <dbReference type="ARBA" id="ARBA00022448"/>
    </source>
</evidence>
<keyword evidence="7 13" id="KW-0653">Protein transport</keyword>
<comment type="subunit">
    <text evidence="13">Interacts with the Sec translocase complex via SecD. Specifically interacts with transmembrane segments of nascent integral membrane proteins during membrane integration.</text>
</comment>
<dbReference type="InterPro" id="IPR001708">
    <property type="entry name" value="YidC/ALB3/OXA1/COX18"/>
</dbReference>
<feature type="domain" description="Membrane insertase YidC/Oxa/ALB C-terminal" evidence="15">
    <location>
        <begin position="350"/>
        <end position="544"/>
    </location>
</feature>
<evidence type="ECO:0000256" key="6">
    <source>
        <dbReference type="ARBA" id="ARBA00022692"/>
    </source>
</evidence>
<feature type="transmembrane region" description="Helical" evidence="13">
    <location>
        <begin position="410"/>
        <end position="435"/>
    </location>
</feature>
<dbReference type="PANTHER" id="PTHR12428">
    <property type="entry name" value="OXA1"/>
    <property type="match status" value="1"/>
</dbReference>
<keyword evidence="4 13" id="KW-0813">Transport</keyword>
<evidence type="ECO:0000256" key="7">
    <source>
        <dbReference type="ARBA" id="ARBA00022927"/>
    </source>
</evidence>
<evidence type="ECO:0000256" key="12">
    <source>
        <dbReference type="ARBA" id="ARBA00033342"/>
    </source>
</evidence>
<keyword evidence="10 13" id="KW-0143">Chaperone</keyword>
<keyword evidence="8 13" id="KW-1133">Transmembrane helix</keyword>
<feature type="transmembrane region" description="Helical" evidence="13">
    <location>
        <begin position="7"/>
        <end position="24"/>
    </location>
</feature>
<evidence type="ECO:0000256" key="10">
    <source>
        <dbReference type="ARBA" id="ARBA00023186"/>
    </source>
</evidence>
<feature type="region of interest" description="Disordered" evidence="14">
    <location>
        <begin position="560"/>
        <end position="588"/>
    </location>
</feature>
<dbReference type="RefSeq" id="WP_166918374.1">
    <property type="nucleotide sequence ID" value="NZ_JAASRN010000001.1"/>
</dbReference>
<dbReference type="NCBIfam" id="TIGR03593">
    <property type="entry name" value="yidC_nterm"/>
    <property type="match status" value="1"/>
</dbReference>
<dbReference type="CDD" id="cd19961">
    <property type="entry name" value="EcYidC-like_peri"/>
    <property type="match status" value="1"/>
</dbReference>
<evidence type="ECO:0000256" key="5">
    <source>
        <dbReference type="ARBA" id="ARBA00022475"/>
    </source>
</evidence>
<evidence type="ECO:0000256" key="13">
    <source>
        <dbReference type="HAMAP-Rule" id="MF_01810"/>
    </source>
</evidence>
<proteinExistence type="inferred from homology"/>
<evidence type="ECO:0000256" key="1">
    <source>
        <dbReference type="ARBA" id="ARBA00004429"/>
    </source>
</evidence>
<dbReference type="GO" id="GO:0015031">
    <property type="term" value="P:protein transport"/>
    <property type="evidence" value="ECO:0007669"/>
    <property type="project" value="UniProtKB-KW"/>
</dbReference>
<feature type="transmembrane region" description="Helical" evidence="13">
    <location>
        <begin position="501"/>
        <end position="520"/>
    </location>
</feature>
<comment type="function">
    <text evidence="13">Required for the insertion and/or proper folding and/or complex formation of integral membrane proteins into the membrane. Involved in integration of membrane proteins that insert both dependently and independently of the Sec translocase complex, as well as at least some lipoproteins. Aids folding of multispanning membrane proteins.</text>
</comment>
<accession>A0A846MNE9</accession>
<dbReference type="Gene3D" id="2.70.98.90">
    <property type="match status" value="1"/>
</dbReference>
<keyword evidence="9 13" id="KW-0472">Membrane</keyword>
<dbReference type="Proteomes" id="UP000537126">
    <property type="component" value="Unassembled WGS sequence"/>
</dbReference>
<dbReference type="InterPro" id="IPR028055">
    <property type="entry name" value="YidC/Oxa/ALB_C"/>
</dbReference>
<comment type="caution">
    <text evidence="17">The sequence shown here is derived from an EMBL/GenBank/DDBJ whole genome shotgun (WGS) entry which is preliminary data.</text>
</comment>
<dbReference type="AlphaFoldDB" id="A0A846MNE9"/>
<dbReference type="InterPro" id="IPR047196">
    <property type="entry name" value="YidC_ALB_C"/>
</dbReference>
<gene>
    <name evidence="13" type="primary">yidC</name>
    <name evidence="17" type="ORF">FHS56_000584</name>
</gene>
<evidence type="ECO:0000256" key="9">
    <source>
        <dbReference type="ARBA" id="ARBA00023136"/>
    </source>
</evidence>
<name>A0A846MNE9_9BACT</name>
<evidence type="ECO:0000313" key="18">
    <source>
        <dbReference type="Proteomes" id="UP000537126"/>
    </source>
</evidence>
<dbReference type="InterPro" id="IPR028053">
    <property type="entry name" value="Membr_insert_YidC_N"/>
</dbReference>
<feature type="domain" description="Membrane insertase YidC N-terminal" evidence="16">
    <location>
        <begin position="74"/>
        <end position="336"/>
    </location>
</feature>
<comment type="subcellular location">
    <subcellularLocation>
        <location evidence="1">Cell inner membrane</location>
        <topology evidence="1">Multi-pass membrane protein</topology>
    </subcellularLocation>
    <subcellularLocation>
        <location evidence="13">Cell membrane</location>
        <topology evidence="13">Multi-pass membrane protein</topology>
    </subcellularLocation>
</comment>
<evidence type="ECO:0000256" key="3">
    <source>
        <dbReference type="ARBA" id="ARBA00015325"/>
    </source>
</evidence>
<dbReference type="InterPro" id="IPR038221">
    <property type="entry name" value="YidC_periplasmic_sf"/>
</dbReference>
<reference evidence="17 18" key="1">
    <citation type="submission" date="2020-03" db="EMBL/GenBank/DDBJ databases">
        <title>Genomic Encyclopedia of Type Strains, Phase IV (KMG-IV): sequencing the most valuable type-strain genomes for metagenomic binning, comparative biology and taxonomic classification.</title>
        <authorList>
            <person name="Goeker M."/>
        </authorList>
    </citation>
    <scope>NUCLEOTIDE SEQUENCE [LARGE SCALE GENOMIC DNA]</scope>
    <source>
        <strain evidence="17 18">DSM 5718</strain>
    </source>
</reference>
<feature type="transmembrane region" description="Helical" evidence="13">
    <location>
        <begin position="350"/>
        <end position="370"/>
    </location>
</feature>
<dbReference type="GO" id="GO:0051205">
    <property type="term" value="P:protein insertion into membrane"/>
    <property type="evidence" value="ECO:0007669"/>
    <property type="project" value="TreeGrafter"/>
</dbReference>
<sequence length="588" mass="67408">MDRNQFIGLVLIFVLTFVYFQYIAPPPEEIALSDTTQVETPEATASDSAPAADEQLIPTAFSQLQNDSLPTQEIVFENEVLRIQMSSRGGYPQSVELKHYKTYAGEPLFLLVPQYQKRRFIVNTRHGALDLSQLHYSVKKQDKQELVLEAILGEGKRIVQTYRFRQDVPYLLDYSLRSEGLEQDLLAGIAFDWQASMLNTEKDVTLSRSKATVNYYTTEGGFDGLNEMSSEAKEESIASPIVWTSFKQQFFSAAIIHPAASFQKAQLFVAPPADENSSIVKHYGMRWESAQKLSSLDFQLFFGPNKVPILSKVGYDFEKNVYLGWSLFRWINRYIIIPIFNFLEQFIDNYGLIIILLVLIIKTALFPLTYRSYIGMGKMKVLQPEIQALKEKYSDPQELQMAQMELFRQVGVNPLSGCLPMLLQMPILFAMFMFFPNAIELRQKAFLWAEDLSTYDSILNLPFNIPFYGDHVSLFTLLMTLSSIAYAYYSSQNTASSQAGPMQYMGYFMPIVFMFVLNSYPSGLSFYYFCSNIITIGQQLIIRRFVDDEKILAILEENKKKQKNGGKQSSFQKRLEEAMRKAQQAKKK</sequence>
<dbReference type="GO" id="GO:0005886">
    <property type="term" value="C:plasma membrane"/>
    <property type="evidence" value="ECO:0007669"/>
    <property type="project" value="UniProtKB-SubCell"/>
</dbReference>
<dbReference type="Pfam" id="PF02096">
    <property type="entry name" value="60KD_IMP"/>
    <property type="match status" value="1"/>
</dbReference>
<dbReference type="Pfam" id="PF14849">
    <property type="entry name" value="YidC_periplas"/>
    <property type="match status" value="1"/>
</dbReference>
<dbReference type="HAMAP" id="MF_01810">
    <property type="entry name" value="YidC_type1"/>
    <property type="match status" value="1"/>
</dbReference>
<dbReference type="EMBL" id="JAASRN010000001">
    <property type="protein sequence ID" value="NIK73098.1"/>
    <property type="molecule type" value="Genomic_DNA"/>
</dbReference>
<evidence type="ECO:0000256" key="14">
    <source>
        <dbReference type="SAM" id="MobiDB-lite"/>
    </source>
</evidence>
<dbReference type="InterPro" id="IPR019998">
    <property type="entry name" value="Membr_insert_YidC"/>
</dbReference>
<comment type="similarity">
    <text evidence="2 13">Belongs to the OXA1/ALB3/YidC family. Type 1 subfamily.</text>
</comment>